<keyword evidence="2 4" id="KW-0472">Membrane</keyword>
<dbReference type="InterPro" id="IPR006664">
    <property type="entry name" value="OMP_bac"/>
</dbReference>
<dbReference type="RefSeq" id="WP_133608030.1">
    <property type="nucleotide sequence ID" value="NZ_SNZC01000002.1"/>
</dbReference>
<dbReference type="InterPro" id="IPR006665">
    <property type="entry name" value="OmpA-like"/>
</dbReference>
<evidence type="ECO:0000256" key="3">
    <source>
        <dbReference type="ARBA" id="ARBA00023237"/>
    </source>
</evidence>
<protein>
    <submittedName>
        <fullName evidence="6">Outer membrane protein OmpA-like peptidoglycan-associated protein</fullName>
    </submittedName>
</protein>
<evidence type="ECO:0000313" key="7">
    <source>
        <dbReference type="Proteomes" id="UP000315312"/>
    </source>
</evidence>
<evidence type="ECO:0000256" key="2">
    <source>
        <dbReference type="ARBA" id="ARBA00023136"/>
    </source>
</evidence>
<accession>A0A562KA77</accession>
<evidence type="ECO:0000256" key="4">
    <source>
        <dbReference type="PROSITE-ProRule" id="PRU00473"/>
    </source>
</evidence>
<keyword evidence="3" id="KW-0998">Cell outer membrane</keyword>
<feature type="domain" description="OmpA-like" evidence="5">
    <location>
        <begin position="195"/>
        <end position="310"/>
    </location>
</feature>
<dbReference type="OrthoDB" id="9792021at2"/>
<evidence type="ECO:0000256" key="1">
    <source>
        <dbReference type="ARBA" id="ARBA00004442"/>
    </source>
</evidence>
<proteinExistence type="predicted"/>
<dbReference type="AlphaFoldDB" id="A0A562KA77"/>
<dbReference type="GO" id="GO:0009279">
    <property type="term" value="C:cell outer membrane"/>
    <property type="evidence" value="ECO:0007669"/>
    <property type="project" value="UniProtKB-SubCell"/>
</dbReference>
<evidence type="ECO:0000259" key="5">
    <source>
        <dbReference type="PROSITE" id="PS51123"/>
    </source>
</evidence>
<dbReference type="PROSITE" id="PS51123">
    <property type="entry name" value="OMPA_2"/>
    <property type="match status" value="1"/>
</dbReference>
<sequence>MRKVIYLMILATSAVFSQCPEGLITSEQNLVKNGDFEEGSTPFDSDYNEEELAGAGNYRITDDAYKFSPIYFKGKGEGNFMTVDGANGENMTVWSQKISVKKNTTYFFSCWTSTLNVKTGPPAVLQFSINGKLLDVPFKCPKKLNKWEQFFVLWNSEGTEEIEIRIVSQNPDWDGNDFGLDRIKFYECQEVKLKIVEDQPVVLRNVLFDTNSAVILESSFSELNELVGYLKRNKDKKIDISGHTDNVGSDAANQKLSDARAKSVMSYLVTNGIEETRMTAIGFGEEKPVDSNDTFEGRQKNRRVEFIIVK</sequence>
<dbReference type="PANTHER" id="PTHR30329">
    <property type="entry name" value="STATOR ELEMENT OF FLAGELLAR MOTOR COMPLEX"/>
    <property type="match status" value="1"/>
</dbReference>
<dbReference type="SUPFAM" id="SSF103088">
    <property type="entry name" value="OmpA-like"/>
    <property type="match status" value="1"/>
</dbReference>
<comment type="subcellular location">
    <subcellularLocation>
        <location evidence="1">Cell outer membrane</location>
    </subcellularLocation>
</comment>
<dbReference type="InterPro" id="IPR036737">
    <property type="entry name" value="OmpA-like_sf"/>
</dbReference>
<dbReference type="PANTHER" id="PTHR30329:SF21">
    <property type="entry name" value="LIPOPROTEIN YIAD-RELATED"/>
    <property type="match status" value="1"/>
</dbReference>
<dbReference type="CDD" id="cd07185">
    <property type="entry name" value="OmpA_C-like"/>
    <property type="match status" value="1"/>
</dbReference>
<reference evidence="6 7" key="1">
    <citation type="journal article" date="2015" name="Stand. Genomic Sci.">
        <title>Genomic Encyclopedia of Bacterial and Archaeal Type Strains, Phase III: the genomes of soil and plant-associated and newly described type strains.</title>
        <authorList>
            <person name="Whitman W.B."/>
            <person name="Woyke T."/>
            <person name="Klenk H.P."/>
            <person name="Zhou Y."/>
            <person name="Lilburn T.G."/>
            <person name="Beck B.J."/>
            <person name="De Vos P."/>
            <person name="Vandamme P."/>
            <person name="Eisen J.A."/>
            <person name="Garrity G."/>
            <person name="Hugenholtz P."/>
            <person name="Kyrpides N.C."/>
        </authorList>
    </citation>
    <scope>NUCLEOTIDE SEQUENCE [LARGE SCALE GENOMIC DNA]</scope>
    <source>
        <strain evidence="6 7">CGMCC 1.6844</strain>
    </source>
</reference>
<dbReference type="PRINTS" id="PR01021">
    <property type="entry name" value="OMPADOMAIN"/>
</dbReference>
<name>A0A562KA77_9FLAO</name>
<evidence type="ECO:0000313" key="6">
    <source>
        <dbReference type="EMBL" id="TWH92133.1"/>
    </source>
</evidence>
<gene>
    <name evidence="6" type="ORF">IP97_02495</name>
</gene>
<organism evidence="6 7">
    <name type="scientific">Flavobacterium cheniae</name>
    <dbReference type="NCBI Taxonomy" id="295428"/>
    <lineage>
        <taxon>Bacteria</taxon>
        <taxon>Pseudomonadati</taxon>
        <taxon>Bacteroidota</taxon>
        <taxon>Flavobacteriia</taxon>
        <taxon>Flavobacteriales</taxon>
        <taxon>Flavobacteriaceae</taxon>
        <taxon>Flavobacterium</taxon>
    </lineage>
</organism>
<dbReference type="Gene3D" id="3.30.1330.60">
    <property type="entry name" value="OmpA-like domain"/>
    <property type="match status" value="1"/>
</dbReference>
<dbReference type="Proteomes" id="UP000315312">
    <property type="component" value="Unassembled WGS sequence"/>
</dbReference>
<dbReference type="Gene3D" id="2.60.120.260">
    <property type="entry name" value="Galactose-binding domain-like"/>
    <property type="match status" value="1"/>
</dbReference>
<keyword evidence="7" id="KW-1185">Reference proteome</keyword>
<dbReference type="PRINTS" id="PR01023">
    <property type="entry name" value="NAFLGMOTY"/>
</dbReference>
<dbReference type="InterPro" id="IPR050330">
    <property type="entry name" value="Bact_OuterMem_StrucFunc"/>
</dbReference>
<dbReference type="EMBL" id="VLKM01000014">
    <property type="protein sequence ID" value="TWH92133.1"/>
    <property type="molecule type" value="Genomic_DNA"/>
</dbReference>
<dbReference type="Pfam" id="PF00691">
    <property type="entry name" value="OmpA"/>
    <property type="match status" value="1"/>
</dbReference>
<comment type="caution">
    <text evidence="6">The sequence shown here is derived from an EMBL/GenBank/DDBJ whole genome shotgun (WGS) entry which is preliminary data.</text>
</comment>